<dbReference type="InterPro" id="IPR000782">
    <property type="entry name" value="FAS1_domain"/>
</dbReference>
<dbReference type="GO" id="GO:0000329">
    <property type="term" value="C:fungal-type vacuole membrane"/>
    <property type="evidence" value="ECO:0007669"/>
    <property type="project" value="TreeGrafter"/>
</dbReference>
<keyword evidence="1" id="KW-1133">Transmembrane helix</keyword>
<dbReference type="InterPro" id="IPR050904">
    <property type="entry name" value="Adhesion/Biosynth-related"/>
</dbReference>
<dbReference type="AlphaFoldDB" id="A0A4Q4SUT5"/>
<evidence type="ECO:0000256" key="2">
    <source>
        <dbReference type="SAM" id="SignalP"/>
    </source>
</evidence>
<dbReference type="Pfam" id="PF02469">
    <property type="entry name" value="Fasciclin"/>
    <property type="match status" value="1"/>
</dbReference>
<evidence type="ECO:0000313" key="4">
    <source>
        <dbReference type="EMBL" id="RYO74894.1"/>
    </source>
</evidence>
<dbReference type="SUPFAM" id="SSF82153">
    <property type="entry name" value="FAS1 domain"/>
    <property type="match status" value="1"/>
</dbReference>
<dbReference type="PROSITE" id="PS50213">
    <property type="entry name" value="FAS1"/>
    <property type="match status" value="1"/>
</dbReference>
<evidence type="ECO:0000313" key="5">
    <source>
        <dbReference type="Proteomes" id="UP000293360"/>
    </source>
</evidence>
<dbReference type="EMBL" id="QJNU01001576">
    <property type="protein sequence ID" value="RYO74894.1"/>
    <property type="molecule type" value="Genomic_DNA"/>
</dbReference>
<dbReference type="SMART" id="SM00554">
    <property type="entry name" value="FAS1"/>
    <property type="match status" value="1"/>
</dbReference>
<keyword evidence="1" id="KW-0812">Transmembrane</keyword>
<keyword evidence="2" id="KW-0732">Signal</keyword>
<gene>
    <name evidence="4" type="ORF">DL764_010672</name>
</gene>
<feature type="transmembrane region" description="Helical" evidence="1">
    <location>
        <begin position="333"/>
        <end position="351"/>
    </location>
</feature>
<sequence length="354" mass="36986">MQAQHIFVFLTLCAIPAFAQSLLAVLQENGFTEYAERLQGDPILSAGPGLIVYTPTNAALVGNGNVTVTRRQDAGSDNSAENSYGCVNATAPRWVDPAEFEGDSGAGNATLRKKQVGPSGSVYGTLLDDPEWVNLGPGRNQTIVEKRVPTASLPLVFTGLGASVGVAASDIPFEGGIIRPINGVLTLPRNLSYTLPFLSAERFGAALQNAGLFPDLDNRAIITVFAPNDAAFGDANNLPDAQLAQLLREHVVVGFPAYTPLLVGGRTYRTLGGSDVTVSIRDGVAYINGARILAGDAIIKNGVVHTIDRLLTTQSPTTPPSSIPTAAATTAKSLSWLAFVFTFVGIAVAALPSV</sequence>
<dbReference type="PANTHER" id="PTHR10900:SF77">
    <property type="entry name" value="FI19380P1"/>
    <property type="match status" value="1"/>
</dbReference>
<organism evidence="4 5">
    <name type="scientific">Monosporascus ibericus</name>
    <dbReference type="NCBI Taxonomy" id="155417"/>
    <lineage>
        <taxon>Eukaryota</taxon>
        <taxon>Fungi</taxon>
        <taxon>Dikarya</taxon>
        <taxon>Ascomycota</taxon>
        <taxon>Pezizomycotina</taxon>
        <taxon>Sordariomycetes</taxon>
        <taxon>Xylariomycetidae</taxon>
        <taxon>Xylariales</taxon>
        <taxon>Xylariales incertae sedis</taxon>
        <taxon>Monosporascus</taxon>
    </lineage>
</organism>
<reference evidence="4 5" key="1">
    <citation type="submission" date="2018-06" db="EMBL/GenBank/DDBJ databases">
        <title>Complete Genomes of Monosporascus.</title>
        <authorList>
            <person name="Robinson A.J."/>
            <person name="Natvig D.O."/>
        </authorList>
    </citation>
    <scope>NUCLEOTIDE SEQUENCE [LARGE SCALE GENOMIC DNA]</scope>
    <source>
        <strain evidence="4 5">CBS 110550</strain>
    </source>
</reference>
<dbReference type="InterPro" id="IPR036378">
    <property type="entry name" value="FAS1_dom_sf"/>
</dbReference>
<protein>
    <recommendedName>
        <fullName evidence="3">FAS1 domain-containing protein</fullName>
    </recommendedName>
</protein>
<feature type="chain" id="PRO_5020940981" description="FAS1 domain-containing protein" evidence="2">
    <location>
        <begin position="20"/>
        <end position="354"/>
    </location>
</feature>
<dbReference type="OrthoDB" id="286301at2759"/>
<dbReference type="STRING" id="155417.A0A4Q4SUT5"/>
<feature type="domain" description="FAS1" evidence="3">
    <location>
        <begin position="178"/>
        <end position="311"/>
    </location>
</feature>
<dbReference type="Proteomes" id="UP000293360">
    <property type="component" value="Unassembled WGS sequence"/>
</dbReference>
<evidence type="ECO:0000259" key="3">
    <source>
        <dbReference type="PROSITE" id="PS50213"/>
    </source>
</evidence>
<name>A0A4Q4SUT5_9PEZI</name>
<dbReference type="PANTHER" id="PTHR10900">
    <property type="entry name" value="PERIOSTIN-RELATED"/>
    <property type="match status" value="1"/>
</dbReference>
<evidence type="ECO:0000256" key="1">
    <source>
        <dbReference type="SAM" id="Phobius"/>
    </source>
</evidence>
<keyword evidence="1" id="KW-0472">Membrane</keyword>
<comment type="caution">
    <text evidence="4">The sequence shown here is derived from an EMBL/GenBank/DDBJ whole genome shotgun (WGS) entry which is preliminary data.</text>
</comment>
<keyword evidence="5" id="KW-1185">Reference proteome</keyword>
<feature type="signal peptide" evidence="2">
    <location>
        <begin position="1"/>
        <end position="19"/>
    </location>
</feature>
<proteinExistence type="predicted"/>
<accession>A0A4Q4SUT5</accession>
<dbReference type="GO" id="GO:0016236">
    <property type="term" value="P:macroautophagy"/>
    <property type="evidence" value="ECO:0007669"/>
    <property type="project" value="TreeGrafter"/>
</dbReference>
<dbReference type="Gene3D" id="2.30.180.10">
    <property type="entry name" value="FAS1 domain"/>
    <property type="match status" value="1"/>
</dbReference>